<organism evidence="1">
    <name type="scientific">Siphoviridae sp. cthrG7</name>
    <dbReference type="NCBI Taxonomy" id="2826428"/>
    <lineage>
        <taxon>Viruses</taxon>
        <taxon>Duplodnaviria</taxon>
        <taxon>Heunggongvirae</taxon>
        <taxon>Uroviricota</taxon>
        <taxon>Caudoviricetes</taxon>
    </lineage>
</organism>
<sequence length="29" mass="3434">MSIYLLSVALLDLSERMEKSALLLRKHRF</sequence>
<proteinExistence type="predicted"/>
<accession>A0A8S5MCA9</accession>
<reference evidence="1" key="1">
    <citation type="journal article" date="2021" name="Proc. Natl. Acad. Sci. U.S.A.">
        <title>A Catalog of Tens of Thousands of Viruses from Human Metagenomes Reveals Hidden Associations with Chronic Diseases.</title>
        <authorList>
            <person name="Tisza M.J."/>
            <person name="Buck C.B."/>
        </authorList>
    </citation>
    <scope>NUCLEOTIDE SEQUENCE</scope>
    <source>
        <strain evidence="1">CthrG7</strain>
    </source>
</reference>
<protein>
    <submittedName>
        <fullName evidence="1">Uncharacterized protein</fullName>
    </submittedName>
</protein>
<evidence type="ECO:0000313" key="1">
    <source>
        <dbReference type="EMBL" id="DAD79874.1"/>
    </source>
</evidence>
<dbReference type="EMBL" id="BK014874">
    <property type="protein sequence ID" value="DAD79874.1"/>
    <property type="molecule type" value="Genomic_DNA"/>
</dbReference>
<name>A0A8S5MCA9_9CAUD</name>